<feature type="transmembrane region" description="Helical" evidence="1">
    <location>
        <begin position="264"/>
        <end position="286"/>
    </location>
</feature>
<feature type="transmembrane region" description="Helical" evidence="1">
    <location>
        <begin position="623"/>
        <end position="648"/>
    </location>
</feature>
<feature type="transmembrane region" description="Helical" evidence="1">
    <location>
        <begin position="356"/>
        <end position="375"/>
    </location>
</feature>
<feature type="transmembrane region" description="Helical" evidence="1">
    <location>
        <begin position="516"/>
        <end position="534"/>
    </location>
</feature>
<name>A0A653DN68_CALMS</name>
<evidence type="ECO:0000313" key="4">
    <source>
        <dbReference type="EMBL" id="VEN61625.1"/>
    </source>
</evidence>
<feature type="transmembrane region" description="Helical" evidence="1">
    <location>
        <begin position="417"/>
        <end position="437"/>
    </location>
</feature>
<evidence type="ECO:0000259" key="3">
    <source>
        <dbReference type="SMART" id="SM00703"/>
    </source>
</evidence>
<keyword evidence="1" id="KW-1133">Transmembrane helix</keyword>
<dbReference type="SMART" id="SM00703">
    <property type="entry name" value="NRF"/>
    <property type="match status" value="1"/>
</dbReference>
<feature type="transmembrane region" description="Helical" evidence="1">
    <location>
        <begin position="484"/>
        <end position="504"/>
    </location>
</feature>
<dbReference type="InterPro" id="IPR052728">
    <property type="entry name" value="O2_lipid_transport_reg"/>
</dbReference>
<sequence>MRRLRLSTLIFYAILIQFRAPVEANSHQKSWRAESLIENIGAAIPTGLLDSFFESLKNTSLSRDPCLFQLNFLIKSLQAGETWALKMVDASAKISSGVLEGNLMLVGSYDECLNTKYEENLSNNTIKGKYCTTIVNNVEHQKKGEFLDKDSVQDIRMTYGVCIPSVCTEDVLNEISEHITKTLGVPFYFHFYEKLCDFKDKNQLSVATQVSLSFFAAIGTVCIASTLYDVLVFRKSDQKFSIWIAFSFYTNSQKLLSKRTSKKAVGCLNGLRVISMMLIILSHIYMYSMIQPLINPIDYAQKEENTRELIKSLGSLAVDTFFVTGGFLVSYNYFLKNTDERRISFCKFYLHRFLRLTPSLAVVVLFHATIFSYIGSGPFWAFINYFFIDNCKENWWSTLLYVQNFVHPNNMCIGQSWYLAVDTQLFVLAPFLLYFVGKKPNCTFALLTLLILVSCGSTFGISWLEEVGPAVIGNTNKVMKYIYVATYTRATPWLMGFVLGFTMARSKANTNKLKQGMTYILWVLPLPLMIGVIIYNDLRFTGKEATSVLEYSLYNSLCRLMWSLGICIIIFLCDKGYGGAVNRFLSHSVFSVLIKLNYSTYLLHILVIMYLNGQVRASHYAASYLNVFQFCSTYTITTAISFVWTLAFESPILILEKSLIKGS</sequence>
<organism evidence="4 5">
    <name type="scientific">Callosobruchus maculatus</name>
    <name type="common">Southern cowpea weevil</name>
    <name type="synonym">Pulse bruchid</name>
    <dbReference type="NCBI Taxonomy" id="64391"/>
    <lineage>
        <taxon>Eukaryota</taxon>
        <taxon>Metazoa</taxon>
        <taxon>Ecdysozoa</taxon>
        <taxon>Arthropoda</taxon>
        <taxon>Hexapoda</taxon>
        <taxon>Insecta</taxon>
        <taxon>Pterygota</taxon>
        <taxon>Neoptera</taxon>
        <taxon>Endopterygota</taxon>
        <taxon>Coleoptera</taxon>
        <taxon>Polyphaga</taxon>
        <taxon>Cucujiformia</taxon>
        <taxon>Chrysomeloidea</taxon>
        <taxon>Chrysomelidae</taxon>
        <taxon>Bruchinae</taxon>
        <taxon>Bruchini</taxon>
        <taxon>Callosobruchus</taxon>
    </lineage>
</organism>
<reference evidence="4 5" key="1">
    <citation type="submission" date="2019-01" db="EMBL/GenBank/DDBJ databases">
        <authorList>
            <person name="Sayadi A."/>
        </authorList>
    </citation>
    <scope>NUCLEOTIDE SEQUENCE [LARGE SCALE GENOMIC DNA]</scope>
</reference>
<feature type="chain" id="PRO_5024863887" description="Nose resistant-to-fluoxetine protein N-terminal domain-containing protein" evidence="2">
    <location>
        <begin position="25"/>
        <end position="663"/>
    </location>
</feature>
<dbReference type="AlphaFoldDB" id="A0A653DN68"/>
<dbReference type="GO" id="GO:0016747">
    <property type="term" value="F:acyltransferase activity, transferring groups other than amino-acyl groups"/>
    <property type="evidence" value="ECO:0007669"/>
    <property type="project" value="InterPro"/>
</dbReference>
<keyword evidence="2" id="KW-0732">Signal</keyword>
<dbReference type="InterPro" id="IPR006621">
    <property type="entry name" value="Nose-resist-to-fluoxetine_N"/>
</dbReference>
<evidence type="ECO:0000256" key="1">
    <source>
        <dbReference type="SAM" id="Phobius"/>
    </source>
</evidence>
<feature type="signal peptide" evidence="2">
    <location>
        <begin position="1"/>
        <end position="24"/>
    </location>
</feature>
<feature type="transmembrane region" description="Helical" evidence="1">
    <location>
        <begin position="313"/>
        <end position="335"/>
    </location>
</feature>
<evidence type="ECO:0000313" key="5">
    <source>
        <dbReference type="Proteomes" id="UP000410492"/>
    </source>
</evidence>
<proteinExistence type="predicted"/>
<dbReference type="InterPro" id="IPR002656">
    <property type="entry name" value="Acyl_transf_3_dom"/>
</dbReference>
<dbReference type="Pfam" id="PF20146">
    <property type="entry name" value="NRF"/>
    <property type="match status" value="1"/>
</dbReference>
<accession>A0A653DN68</accession>
<dbReference type="Proteomes" id="UP000410492">
    <property type="component" value="Unassembled WGS sequence"/>
</dbReference>
<keyword evidence="5" id="KW-1185">Reference proteome</keyword>
<dbReference type="EMBL" id="CAACVG010013261">
    <property type="protein sequence ID" value="VEN61625.1"/>
    <property type="molecule type" value="Genomic_DNA"/>
</dbReference>
<evidence type="ECO:0000256" key="2">
    <source>
        <dbReference type="SAM" id="SignalP"/>
    </source>
</evidence>
<dbReference type="PANTHER" id="PTHR11161">
    <property type="entry name" value="O-ACYLTRANSFERASE"/>
    <property type="match status" value="1"/>
</dbReference>
<protein>
    <recommendedName>
        <fullName evidence="3">Nose resistant-to-fluoxetine protein N-terminal domain-containing protein</fullName>
    </recommendedName>
</protein>
<gene>
    <name evidence="4" type="ORF">CALMAC_LOCUS18975</name>
</gene>
<feature type="transmembrane region" description="Helical" evidence="1">
    <location>
        <begin position="554"/>
        <end position="572"/>
    </location>
</feature>
<dbReference type="OrthoDB" id="118951at2759"/>
<feature type="domain" description="Nose resistant-to-fluoxetine protein N-terminal" evidence="3">
    <location>
        <begin position="63"/>
        <end position="198"/>
    </location>
</feature>
<feature type="transmembrane region" description="Helical" evidence="1">
    <location>
        <begin position="444"/>
        <end position="464"/>
    </location>
</feature>
<dbReference type="Pfam" id="PF01757">
    <property type="entry name" value="Acyl_transf_3"/>
    <property type="match status" value="1"/>
</dbReference>
<dbReference type="PANTHER" id="PTHR11161:SF0">
    <property type="entry name" value="O-ACYLTRANSFERASE LIKE PROTEIN"/>
    <property type="match status" value="1"/>
</dbReference>
<feature type="transmembrane region" description="Helical" evidence="1">
    <location>
        <begin position="584"/>
        <end position="611"/>
    </location>
</feature>
<keyword evidence="1" id="KW-0472">Membrane</keyword>
<keyword evidence="1" id="KW-0812">Transmembrane</keyword>
<feature type="transmembrane region" description="Helical" evidence="1">
    <location>
        <begin position="212"/>
        <end position="233"/>
    </location>
</feature>